<feature type="domain" description="Plasmid replication protein RepL" evidence="1">
    <location>
        <begin position="27"/>
        <end position="149"/>
    </location>
</feature>
<evidence type="ECO:0000313" key="2">
    <source>
        <dbReference type="EMBL" id="MFA2795517.1"/>
    </source>
</evidence>
<dbReference type="EMBL" id="JBFDTY010000028">
    <property type="protein sequence ID" value="MFA2795517.1"/>
    <property type="molecule type" value="Genomic_DNA"/>
</dbReference>
<dbReference type="Pfam" id="PF05732">
    <property type="entry name" value="RepL"/>
    <property type="match status" value="1"/>
</dbReference>
<keyword evidence="5" id="KW-1185">Reference proteome</keyword>
<organism evidence="3 4">
    <name type="scientific">Bacillus mobilis</name>
    <dbReference type="NCBI Taxonomy" id="2026190"/>
    <lineage>
        <taxon>Bacteria</taxon>
        <taxon>Bacillati</taxon>
        <taxon>Bacillota</taxon>
        <taxon>Bacilli</taxon>
        <taxon>Bacillales</taxon>
        <taxon>Bacillaceae</taxon>
        <taxon>Bacillus</taxon>
        <taxon>Bacillus cereus group</taxon>
    </lineage>
</organism>
<evidence type="ECO:0000313" key="5">
    <source>
        <dbReference type="Proteomes" id="UP001571110"/>
    </source>
</evidence>
<dbReference type="Proteomes" id="UP001571110">
    <property type="component" value="Unassembled WGS sequence"/>
</dbReference>
<dbReference type="SUPFAM" id="SSF46785">
    <property type="entry name" value="Winged helix' DNA-binding domain"/>
    <property type="match status" value="1"/>
</dbReference>
<evidence type="ECO:0000313" key="3">
    <source>
        <dbReference type="EMBL" id="SMD64109.1"/>
    </source>
</evidence>
<dbReference type="AlphaFoldDB" id="A0A1Y5YRS2"/>
<gene>
    <name evidence="2" type="ORF">AB1I70_30115</name>
    <name evidence="3" type="ORF">BACERE00185_00005</name>
</gene>
<evidence type="ECO:0000259" key="1">
    <source>
        <dbReference type="Pfam" id="PF05732"/>
    </source>
</evidence>
<dbReference type="Proteomes" id="UP000194439">
    <property type="component" value="Unassembled WGS sequence"/>
</dbReference>
<dbReference type="GO" id="GO:0006260">
    <property type="term" value="P:DNA replication"/>
    <property type="evidence" value="ECO:0007669"/>
    <property type="project" value="InterPro"/>
</dbReference>
<accession>A0A1Y5YRS2</accession>
<sequence>MPAEVRKLDEQRKINVELTPEQLQMLQRLIDLEQQENKDKEQFEEKKKNHNFIQLYRDNMPELRWLMANHNFASSLLFFILEHMDNRNALACSYAVFEDYFGKSRSTVYRAVKLLEENGFLNVLKMGTSNVYVVNEDLAWTDGNDKKKFAKYDGKILVSKKENKDFEYKSQFDKFKALRERENLK</sequence>
<reference evidence="2 5" key="3">
    <citation type="submission" date="2024-06" db="EMBL/GenBank/DDBJ databases">
        <title>Genetic profile and toxigenic potential of Bacillus cereus isolates from a Norwegian ice cream production plant,.</title>
        <authorList>
            <person name="Lindback T."/>
            <person name="Llarena A.-K."/>
            <person name="O'Sullivan K."/>
            <person name="Monshaugen M."/>
            <person name="Holmemo C.W."/>
            <person name="Aspholm M."/>
        </authorList>
    </citation>
    <scope>NUCLEOTIDE SEQUENCE [LARGE SCALE GENOMIC DNA]</scope>
    <source>
        <strain evidence="2 5">NVH-YM330</strain>
    </source>
</reference>
<dbReference type="GO" id="GO:0006276">
    <property type="term" value="P:plasmid maintenance"/>
    <property type="evidence" value="ECO:0007669"/>
    <property type="project" value="InterPro"/>
</dbReference>
<dbReference type="InterPro" id="IPR036390">
    <property type="entry name" value="WH_DNA-bd_sf"/>
</dbReference>
<dbReference type="EMBL" id="FWZD01000002">
    <property type="protein sequence ID" value="SMD64109.1"/>
    <property type="molecule type" value="Genomic_DNA"/>
</dbReference>
<dbReference type="RefSeq" id="WP_048558832.1">
    <property type="nucleotide sequence ID" value="NZ_FWZD01000002.1"/>
</dbReference>
<reference evidence="4" key="1">
    <citation type="submission" date="2017-04" db="EMBL/GenBank/DDBJ databases">
        <authorList>
            <person name="Criscuolo A."/>
        </authorList>
    </citation>
    <scope>NUCLEOTIDE SEQUENCE [LARGE SCALE GENOMIC DNA]</scope>
</reference>
<proteinExistence type="predicted"/>
<protein>
    <submittedName>
        <fullName evidence="3">Firmicute plasmid replication protein (RepL)</fullName>
    </submittedName>
    <submittedName>
        <fullName evidence="2">Replication/maintenance protein RepL</fullName>
    </submittedName>
</protein>
<name>A0A1Y5YRS2_9BACI</name>
<dbReference type="InterPro" id="IPR008813">
    <property type="entry name" value="Plasmid_replication_RepL"/>
</dbReference>
<evidence type="ECO:0000313" key="4">
    <source>
        <dbReference type="Proteomes" id="UP000194439"/>
    </source>
</evidence>
<reference evidence="3" key="2">
    <citation type="submission" date="2017-04" db="EMBL/GenBank/DDBJ databases">
        <authorList>
            <person name="Afonso C.L."/>
            <person name="Miller P.J."/>
            <person name="Scott M.A."/>
            <person name="Spackman E."/>
            <person name="Goraichik I."/>
            <person name="Dimitrov K.M."/>
            <person name="Suarez D.L."/>
            <person name="Swayne D.E."/>
        </authorList>
    </citation>
    <scope>NUCLEOTIDE SEQUENCE [LARGE SCALE GENOMIC DNA]</scope>
    <source>
        <strain evidence="3">16-00185</strain>
    </source>
</reference>